<dbReference type="AlphaFoldDB" id="E9DQY8"/>
<evidence type="ECO:0000313" key="2">
    <source>
        <dbReference type="EMBL" id="EFY93666.1"/>
    </source>
</evidence>
<dbReference type="Proteomes" id="UP000002499">
    <property type="component" value="Unassembled WGS sequence"/>
</dbReference>
<protein>
    <recommendedName>
        <fullName evidence="1">Protein kinase domain-containing protein</fullName>
    </recommendedName>
</protein>
<dbReference type="Gene3D" id="1.10.510.10">
    <property type="entry name" value="Transferase(Phosphotransferase) domain 1"/>
    <property type="match status" value="1"/>
</dbReference>
<reference evidence="2 3" key="1">
    <citation type="journal article" date="2011" name="PLoS Genet.">
        <title>Genome sequencing and comparative transcriptomics of the model entomopathogenic fungi Metarhizium anisopliae and M. acridum.</title>
        <authorList>
            <person name="Gao Q."/>
            <person name="Jin K."/>
            <person name="Ying S.H."/>
            <person name="Zhang Y."/>
            <person name="Xiao G."/>
            <person name="Shang Y."/>
            <person name="Duan Z."/>
            <person name="Hu X."/>
            <person name="Xie X.Q."/>
            <person name="Zhou G."/>
            <person name="Peng G."/>
            <person name="Luo Z."/>
            <person name="Huang W."/>
            <person name="Wang B."/>
            <person name="Fang W."/>
            <person name="Wang S."/>
            <person name="Zhong Y."/>
            <person name="Ma L.J."/>
            <person name="St Leger R.J."/>
            <person name="Zhao G.P."/>
            <person name="Pei Y."/>
            <person name="Feng M.G."/>
            <person name="Xia Y."/>
            <person name="Wang C."/>
        </authorList>
    </citation>
    <scope>NUCLEOTIDE SEQUENCE [LARGE SCALE GENOMIC DNA]</scope>
    <source>
        <strain evidence="2 3">CQMa 102</strain>
    </source>
</reference>
<dbReference type="GO" id="GO:0004672">
    <property type="term" value="F:protein kinase activity"/>
    <property type="evidence" value="ECO:0007669"/>
    <property type="project" value="InterPro"/>
</dbReference>
<dbReference type="InterPro" id="IPR000719">
    <property type="entry name" value="Prot_kinase_dom"/>
</dbReference>
<name>E9DQY8_METAQ</name>
<evidence type="ECO:0000313" key="3">
    <source>
        <dbReference type="Proteomes" id="UP000002499"/>
    </source>
</evidence>
<dbReference type="OMA" id="ILMEWIQ"/>
<accession>E9DQY8</accession>
<dbReference type="SUPFAM" id="SSF56112">
    <property type="entry name" value="Protein kinase-like (PK-like)"/>
    <property type="match status" value="1"/>
</dbReference>
<dbReference type="OrthoDB" id="4267316at2759"/>
<evidence type="ECO:0000259" key="1">
    <source>
        <dbReference type="PROSITE" id="PS50011"/>
    </source>
</evidence>
<dbReference type="PROSITE" id="PS50011">
    <property type="entry name" value="PROTEIN_KINASE_DOM"/>
    <property type="match status" value="1"/>
</dbReference>
<dbReference type="InParanoid" id="E9DQY8"/>
<sequence>MQQVNNPSLRSPLFNTQYTSREAAAYECLSEAAVDGLLVPKYYGSWTFDMALQPSQDVRSVRMILMEWIQGVSMHALIESHQLNCFSPEQRLSVLARAMEAECKIAFHGVRHNDFAPRNILLESTTADVESPRVLLIDFNHSVVFGRPNCRYKRQETTRPISPRYHFWGPCPNEFLSWVPQPHRSRPAAFKGWLKSQWEHSEEFAHRTEGVIRLLDYDEPVEIAQP</sequence>
<organism evidence="3">
    <name type="scientific">Metarhizium acridum (strain CQMa 102)</name>
    <dbReference type="NCBI Taxonomy" id="655827"/>
    <lineage>
        <taxon>Eukaryota</taxon>
        <taxon>Fungi</taxon>
        <taxon>Dikarya</taxon>
        <taxon>Ascomycota</taxon>
        <taxon>Pezizomycotina</taxon>
        <taxon>Sordariomycetes</taxon>
        <taxon>Hypocreomycetidae</taxon>
        <taxon>Hypocreales</taxon>
        <taxon>Clavicipitaceae</taxon>
        <taxon>Metarhizium</taxon>
    </lineage>
</organism>
<gene>
    <name evidence="2" type="ORF">MAC_00157</name>
</gene>
<dbReference type="GO" id="GO:0005524">
    <property type="term" value="F:ATP binding"/>
    <property type="evidence" value="ECO:0007669"/>
    <property type="project" value="InterPro"/>
</dbReference>
<keyword evidence="3" id="KW-1185">Reference proteome</keyword>
<dbReference type="InterPro" id="IPR011009">
    <property type="entry name" value="Kinase-like_dom_sf"/>
</dbReference>
<dbReference type="EMBL" id="GL698470">
    <property type="protein sequence ID" value="EFY93666.1"/>
    <property type="molecule type" value="Genomic_DNA"/>
</dbReference>
<feature type="domain" description="Protein kinase" evidence="1">
    <location>
        <begin position="1"/>
        <end position="226"/>
    </location>
</feature>
<proteinExistence type="predicted"/>
<dbReference type="eggNOG" id="ENOG502SCK8">
    <property type="taxonomic scope" value="Eukaryota"/>
</dbReference>
<dbReference type="HOGENOM" id="CLU_1225020_0_0_1"/>